<keyword evidence="3" id="KW-0963">Cytoplasm</keyword>
<feature type="region of interest" description="Disordered" evidence="7">
    <location>
        <begin position="95"/>
        <end position="127"/>
    </location>
</feature>
<evidence type="ECO:0000259" key="8">
    <source>
        <dbReference type="PROSITE" id="PS51795"/>
    </source>
</evidence>
<feature type="zinc finger region" description="FLZ-type" evidence="6">
    <location>
        <begin position="59"/>
        <end position="103"/>
    </location>
</feature>
<dbReference type="AlphaFoldDB" id="A0AAP0DY49"/>
<evidence type="ECO:0000256" key="2">
    <source>
        <dbReference type="ARBA" id="ARBA00009374"/>
    </source>
</evidence>
<dbReference type="Proteomes" id="UP001408789">
    <property type="component" value="Unassembled WGS sequence"/>
</dbReference>
<evidence type="ECO:0000256" key="4">
    <source>
        <dbReference type="ARBA" id="ARBA00022723"/>
    </source>
</evidence>
<dbReference type="GO" id="GO:0005737">
    <property type="term" value="C:cytoplasm"/>
    <property type="evidence" value="ECO:0007669"/>
    <property type="project" value="UniProtKB-SubCell"/>
</dbReference>
<keyword evidence="10" id="KW-1185">Reference proteome</keyword>
<proteinExistence type="inferred from homology"/>
<evidence type="ECO:0000313" key="10">
    <source>
        <dbReference type="Proteomes" id="UP001408789"/>
    </source>
</evidence>
<dbReference type="PANTHER" id="PTHR33059">
    <property type="entry name" value="FCS-LIKE ZINC FINGER 5"/>
    <property type="match status" value="1"/>
</dbReference>
<evidence type="ECO:0000256" key="5">
    <source>
        <dbReference type="ARBA" id="ARBA00022771"/>
    </source>
</evidence>
<keyword evidence="4" id="KW-0479">Metal-binding</keyword>
<organism evidence="9 10">
    <name type="scientific">Deinandra increscens subsp. villosa</name>
    <dbReference type="NCBI Taxonomy" id="3103831"/>
    <lineage>
        <taxon>Eukaryota</taxon>
        <taxon>Viridiplantae</taxon>
        <taxon>Streptophyta</taxon>
        <taxon>Embryophyta</taxon>
        <taxon>Tracheophyta</taxon>
        <taxon>Spermatophyta</taxon>
        <taxon>Magnoliopsida</taxon>
        <taxon>eudicotyledons</taxon>
        <taxon>Gunneridae</taxon>
        <taxon>Pentapetalae</taxon>
        <taxon>asterids</taxon>
        <taxon>campanulids</taxon>
        <taxon>Asterales</taxon>
        <taxon>Asteraceae</taxon>
        <taxon>Asteroideae</taxon>
        <taxon>Heliantheae alliance</taxon>
        <taxon>Madieae</taxon>
        <taxon>Madiinae</taxon>
        <taxon>Deinandra</taxon>
    </lineage>
</organism>
<evidence type="ECO:0000256" key="1">
    <source>
        <dbReference type="ARBA" id="ARBA00004496"/>
    </source>
</evidence>
<comment type="subcellular location">
    <subcellularLocation>
        <location evidence="1">Cytoplasm</location>
    </subcellularLocation>
</comment>
<accession>A0AAP0DY49</accession>
<name>A0AAP0DY49_9ASTR</name>
<feature type="domain" description="FLZ-type" evidence="8">
    <location>
        <begin position="59"/>
        <end position="103"/>
    </location>
</feature>
<protein>
    <recommendedName>
        <fullName evidence="8">FLZ-type domain-containing protein</fullName>
    </recommendedName>
</protein>
<dbReference type="GO" id="GO:0008270">
    <property type="term" value="F:zinc ion binding"/>
    <property type="evidence" value="ECO:0007669"/>
    <property type="project" value="UniProtKB-KW"/>
</dbReference>
<evidence type="ECO:0000313" key="9">
    <source>
        <dbReference type="EMBL" id="KAK9080807.1"/>
    </source>
</evidence>
<dbReference type="PANTHER" id="PTHR33059:SF103">
    <property type="entry name" value="ZF-FLZ DOMAIN-CONTAINING PROTEIN"/>
    <property type="match status" value="1"/>
</dbReference>
<comment type="caution">
    <text evidence="9">The sequence shown here is derived from an EMBL/GenBank/DDBJ whole genome shotgun (WGS) entry which is preliminary data.</text>
</comment>
<evidence type="ECO:0000256" key="7">
    <source>
        <dbReference type="SAM" id="MobiDB-lite"/>
    </source>
</evidence>
<keyword evidence="5" id="KW-0863">Zinc-finger</keyword>
<feature type="compositionally biased region" description="Polar residues" evidence="7">
    <location>
        <begin position="111"/>
        <end position="127"/>
    </location>
</feature>
<evidence type="ECO:0000256" key="6">
    <source>
        <dbReference type="PROSITE-ProRule" id="PRU01131"/>
    </source>
</evidence>
<reference evidence="9 10" key="1">
    <citation type="submission" date="2024-04" db="EMBL/GenBank/DDBJ databases">
        <title>The reference genome of an endangered Asteraceae, Deinandra increscens subsp. villosa, native to the Central Coast of California.</title>
        <authorList>
            <person name="Guilliams M."/>
            <person name="Hasenstab-Lehman K."/>
            <person name="Meyer R."/>
            <person name="Mcevoy S."/>
        </authorList>
    </citation>
    <scope>NUCLEOTIDE SEQUENCE [LARGE SCALE GENOMIC DNA]</scope>
    <source>
        <tissue evidence="9">Leaf</tissue>
    </source>
</reference>
<dbReference type="Pfam" id="PF04570">
    <property type="entry name" value="zf-FLZ"/>
    <property type="match status" value="1"/>
</dbReference>
<dbReference type="PROSITE" id="PS51795">
    <property type="entry name" value="ZF_FLZ"/>
    <property type="match status" value="1"/>
</dbReference>
<keyword evidence="5" id="KW-0862">Zinc</keyword>
<dbReference type="InterPro" id="IPR007650">
    <property type="entry name" value="Zf-FLZ_dom"/>
</dbReference>
<gene>
    <name evidence="9" type="ORF">SSX86_000565</name>
</gene>
<comment type="similarity">
    <text evidence="2">Belongs to the FLZ family.</text>
</comment>
<evidence type="ECO:0000256" key="3">
    <source>
        <dbReference type="ARBA" id="ARBA00022490"/>
    </source>
</evidence>
<dbReference type="EMBL" id="JBCNJP010000002">
    <property type="protein sequence ID" value="KAK9080807.1"/>
    <property type="molecule type" value="Genomic_DNA"/>
</dbReference>
<sequence>MILGKRPRPPIKRTTSITEFTLDHLDLNQNTTAAAAPATGGVSPRIHRRNSADHMENPHFLTVCRFCNRRLIPARDIFMYRGDTAFCSFECRQEQMNQDEKKDKQPLIPTKQASVDSGCSSNASKVD</sequence>